<protein>
    <submittedName>
        <fullName evidence="1">Putative secreted protein</fullName>
    </submittedName>
</protein>
<name>A0A2M4DAW8_ANODA</name>
<reference evidence="1" key="1">
    <citation type="submission" date="2018-01" db="EMBL/GenBank/DDBJ databases">
        <title>An insight into the sialome of Amazonian anophelines.</title>
        <authorList>
            <person name="Ribeiro J.M."/>
            <person name="Scarpassa V."/>
            <person name="Calvo E."/>
        </authorList>
    </citation>
    <scope>NUCLEOTIDE SEQUENCE</scope>
</reference>
<evidence type="ECO:0000313" key="1">
    <source>
        <dbReference type="EMBL" id="MBW74228.1"/>
    </source>
</evidence>
<accession>A0A2M4DAW8</accession>
<dbReference type="EMBL" id="GGFL01010050">
    <property type="protein sequence ID" value="MBW74228.1"/>
    <property type="molecule type" value="Transcribed_RNA"/>
</dbReference>
<dbReference type="AlphaFoldDB" id="A0A2M4DAW8"/>
<sequence>MMLAAGSLDGRSYVLVPAILLSCNAADHDDILRFCVSRTQRSVENELHTKPAQDGLPQTTVLARISSSTPGRKHLQRVRLSQSSAASTIALTRSLHWYSSLFHPLYLSLFL</sequence>
<proteinExistence type="predicted"/>
<organism evidence="1">
    <name type="scientific">Anopheles darlingi</name>
    <name type="common">Mosquito</name>
    <dbReference type="NCBI Taxonomy" id="43151"/>
    <lineage>
        <taxon>Eukaryota</taxon>
        <taxon>Metazoa</taxon>
        <taxon>Ecdysozoa</taxon>
        <taxon>Arthropoda</taxon>
        <taxon>Hexapoda</taxon>
        <taxon>Insecta</taxon>
        <taxon>Pterygota</taxon>
        <taxon>Neoptera</taxon>
        <taxon>Endopterygota</taxon>
        <taxon>Diptera</taxon>
        <taxon>Nematocera</taxon>
        <taxon>Culicoidea</taxon>
        <taxon>Culicidae</taxon>
        <taxon>Anophelinae</taxon>
        <taxon>Anopheles</taxon>
    </lineage>
</organism>